<evidence type="ECO:0000256" key="3">
    <source>
        <dbReference type="ARBA" id="ARBA00022917"/>
    </source>
</evidence>
<keyword evidence="10" id="KW-1185">Reference proteome</keyword>
<evidence type="ECO:0000256" key="6">
    <source>
        <dbReference type="ARBA" id="ARBA00073542"/>
    </source>
</evidence>
<comment type="subunit">
    <text evidence="5">Eukaryotic translation initiation factor 2 eIF2 is a heterotrimeric complex composed of an alpha, a beta and a gamma subunit.</text>
</comment>
<evidence type="ECO:0000259" key="8">
    <source>
        <dbReference type="SMART" id="SM00653"/>
    </source>
</evidence>
<evidence type="ECO:0000256" key="5">
    <source>
        <dbReference type="ARBA" id="ARBA00063900"/>
    </source>
</evidence>
<dbReference type="Pfam" id="PF01873">
    <property type="entry name" value="eIF-5_eIF-2B"/>
    <property type="match status" value="1"/>
</dbReference>
<protein>
    <recommendedName>
        <fullName evidence="6">Eukaryotic translation initiation factor 2 subunit beta</fullName>
    </recommendedName>
</protein>
<dbReference type="InterPro" id="IPR016190">
    <property type="entry name" value="Transl_init_fac_IF2/IF5_Zn-bd"/>
</dbReference>
<comment type="function">
    <text evidence="4">Component of the eIF2 complex that functions in the early steps of protein synthesis by forming a ternary complex with GTP and initiator tRNA. This complex binds to a 40S ribosomal subunit, followed by mRNA binding to form a 43S pre-initiation complex (43S PIC). Junction of the 60S ribosomal subunit to form the 80S initiation complex is preceded by hydrolysis of the GTP bound to eIF2 and release of an eIF2-GDP binary complex. In order for eIF2 to recycle and catalyze another round of initiation, the GDP bound to eIF2 must exchange with GTP by way of a reaction catalyzed by eIF2B.</text>
</comment>
<dbReference type="SUPFAM" id="SSF100966">
    <property type="entry name" value="Translation initiation factor 2 beta, aIF2beta, N-terminal domain"/>
    <property type="match status" value="1"/>
</dbReference>
<dbReference type="Proteomes" id="UP001459277">
    <property type="component" value="Unassembled WGS sequence"/>
</dbReference>
<name>A0AAW2BLN9_9ROSI</name>
<comment type="caution">
    <text evidence="9">The sequence shown here is derived from an EMBL/GenBank/DDBJ whole genome shotgun (WGS) entry which is preliminary data.</text>
</comment>
<sequence>MADLNFLMCKAIENPSLTASSSLITSFIRHKFLTYVTATLKTITTTSRHEHTGKQRIFSLGSATTTNKEIMADDVPNDVKDKVADIAPFDPTKKKKKKKVVIQDPADDPVDNLAVKTENLEVSDGLESTFSGLKKKKKKPVETSSLNDESGDAGEDLDDHIGEVEEQEGIELHAHYPWEGTDRDYEYEELLGRVFNILRENNPELAGDRRRTVMRPPQVLREGTKKTVFVNFMDLCRTMHRPHEHVMAFLLAELGTSGSTDGQNRLVVKGRFAPKNFEGILRRYVNEYVICLGCKSPDTILSKENRLFFVRCEKCGSNRSVAPIKAGFVARVGRRNAGT</sequence>
<dbReference type="SMART" id="SM00653">
    <property type="entry name" value="eIF2B_5"/>
    <property type="match status" value="1"/>
</dbReference>
<feature type="domain" description="Translation initiation factor IF2/IF5" evidence="8">
    <location>
        <begin position="209"/>
        <end position="318"/>
    </location>
</feature>
<evidence type="ECO:0000256" key="7">
    <source>
        <dbReference type="SAM" id="MobiDB-lite"/>
    </source>
</evidence>
<gene>
    <name evidence="9" type="ORF">SO802_030795</name>
</gene>
<evidence type="ECO:0000256" key="2">
    <source>
        <dbReference type="ARBA" id="ARBA00022540"/>
    </source>
</evidence>
<evidence type="ECO:0000313" key="9">
    <source>
        <dbReference type="EMBL" id="KAK9985844.1"/>
    </source>
</evidence>
<proteinExistence type="inferred from homology"/>
<dbReference type="PANTHER" id="PTHR23001">
    <property type="entry name" value="EUKARYOTIC TRANSLATION INITIATION FACTOR"/>
    <property type="match status" value="1"/>
</dbReference>
<dbReference type="EMBL" id="JAZDWU010000011">
    <property type="protein sequence ID" value="KAK9985844.1"/>
    <property type="molecule type" value="Genomic_DNA"/>
</dbReference>
<dbReference type="SUPFAM" id="SSF75689">
    <property type="entry name" value="Zinc-binding domain of translation initiation factor 2 beta"/>
    <property type="match status" value="1"/>
</dbReference>
<dbReference type="GO" id="GO:0005850">
    <property type="term" value="C:eukaryotic translation initiation factor 2 complex"/>
    <property type="evidence" value="ECO:0007669"/>
    <property type="project" value="TreeGrafter"/>
</dbReference>
<evidence type="ECO:0000256" key="4">
    <source>
        <dbReference type="ARBA" id="ARBA00054872"/>
    </source>
</evidence>
<accession>A0AAW2BLN9</accession>
<organism evidence="9 10">
    <name type="scientific">Lithocarpus litseifolius</name>
    <dbReference type="NCBI Taxonomy" id="425828"/>
    <lineage>
        <taxon>Eukaryota</taxon>
        <taxon>Viridiplantae</taxon>
        <taxon>Streptophyta</taxon>
        <taxon>Embryophyta</taxon>
        <taxon>Tracheophyta</taxon>
        <taxon>Spermatophyta</taxon>
        <taxon>Magnoliopsida</taxon>
        <taxon>eudicotyledons</taxon>
        <taxon>Gunneridae</taxon>
        <taxon>Pentapetalae</taxon>
        <taxon>rosids</taxon>
        <taxon>fabids</taxon>
        <taxon>Fagales</taxon>
        <taxon>Fagaceae</taxon>
        <taxon>Lithocarpus</taxon>
    </lineage>
</organism>
<dbReference type="GO" id="GO:0003743">
    <property type="term" value="F:translation initiation factor activity"/>
    <property type="evidence" value="ECO:0007669"/>
    <property type="project" value="UniProtKB-KW"/>
</dbReference>
<dbReference type="AlphaFoldDB" id="A0AAW2BLN9"/>
<reference evidence="9 10" key="1">
    <citation type="submission" date="2024-01" db="EMBL/GenBank/DDBJ databases">
        <title>A telomere-to-telomere, gap-free genome of sweet tea (Lithocarpus litseifolius).</title>
        <authorList>
            <person name="Zhou J."/>
        </authorList>
    </citation>
    <scope>NUCLEOTIDE SEQUENCE [LARGE SCALE GENOMIC DNA]</scope>
    <source>
        <strain evidence="9">Zhou-2022a</strain>
        <tissue evidence="9">Leaf</tissue>
    </source>
</reference>
<comment type="similarity">
    <text evidence="1">Belongs to the eIF-2-beta/eIF-5 family.</text>
</comment>
<dbReference type="InterPro" id="IPR016189">
    <property type="entry name" value="Transl_init_fac_IF2/IF5_N"/>
</dbReference>
<keyword evidence="2" id="KW-0396">Initiation factor</keyword>
<dbReference type="Gene3D" id="3.30.30.170">
    <property type="match status" value="1"/>
</dbReference>
<dbReference type="GO" id="GO:0003729">
    <property type="term" value="F:mRNA binding"/>
    <property type="evidence" value="ECO:0007669"/>
    <property type="project" value="TreeGrafter"/>
</dbReference>
<dbReference type="GO" id="GO:0001731">
    <property type="term" value="P:formation of translation preinitiation complex"/>
    <property type="evidence" value="ECO:0007669"/>
    <property type="project" value="TreeGrafter"/>
</dbReference>
<dbReference type="PANTHER" id="PTHR23001:SF3">
    <property type="entry name" value="EUKARYOTIC TRANSLATION INITIATION FACTOR 2 SUBUNIT 2"/>
    <property type="match status" value="1"/>
</dbReference>
<keyword evidence="3" id="KW-0648">Protein biosynthesis</keyword>
<dbReference type="InterPro" id="IPR045196">
    <property type="entry name" value="IF2/IF5"/>
</dbReference>
<dbReference type="GO" id="GO:0031369">
    <property type="term" value="F:translation initiation factor binding"/>
    <property type="evidence" value="ECO:0007669"/>
    <property type="project" value="TreeGrafter"/>
</dbReference>
<dbReference type="FunFam" id="3.30.30.170:FF:000001">
    <property type="entry name" value="Eukaryotic translation initiation factor 2 subunit"/>
    <property type="match status" value="1"/>
</dbReference>
<feature type="region of interest" description="Disordered" evidence="7">
    <location>
        <begin position="131"/>
        <end position="157"/>
    </location>
</feature>
<evidence type="ECO:0000256" key="1">
    <source>
        <dbReference type="ARBA" id="ARBA00010397"/>
    </source>
</evidence>
<evidence type="ECO:0000313" key="10">
    <source>
        <dbReference type="Proteomes" id="UP001459277"/>
    </source>
</evidence>
<dbReference type="InterPro" id="IPR002735">
    <property type="entry name" value="Transl_init_fac_IF2/IF5_dom"/>
</dbReference>